<dbReference type="RefSeq" id="XP_022155069.1">
    <property type="nucleotide sequence ID" value="XM_022299377.1"/>
</dbReference>
<evidence type="ECO:0000313" key="3">
    <source>
        <dbReference type="Proteomes" id="UP000504603"/>
    </source>
</evidence>
<feature type="compositionally biased region" description="Basic and acidic residues" evidence="1">
    <location>
        <begin position="147"/>
        <end position="156"/>
    </location>
</feature>
<dbReference type="GO" id="GO:0010082">
    <property type="term" value="P:regulation of root meristem growth"/>
    <property type="evidence" value="ECO:0007669"/>
    <property type="project" value="InterPro"/>
</dbReference>
<feature type="signal peptide" evidence="2">
    <location>
        <begin position="1"/>
        <end position="29"/>
    </location>
</feature>
<evidence type="ECO:0000256" key="1">
    <source>
        <dbReference type="SAM" id="MobiDB-lite"/>
    </source>
</evidence>
<dbReference type="OrthoDB" id="1937240at2759"/>
<gene>
    <name evidence="4" type="primary">LOC111022203</name>
</gene>
<keyword evidence="3" id="KW-1185">Reference proteome</keyword>
<organism evidence="3 4">
    <name type="scientific">Momordica charantia</name>
    <name type="common">Bitter gourd</name>
    <name type="synonym">Balsam pear</name>
    <dbReference type="NCBI Taxonomy" id="3673"/>
    <lineage>
        <taxon>Eukaryota</taxon>
        <taxon>Viridiplantae</taxon>
        <taxon>Streptophyta</taxon>
        <taxon>Embryophyta</taxon>
        <taxon>Tracheophyta</taxon>
        <taxon>Spermatophyta</taxon>
        <taxon>Magnoliopsida</taxon>
        <taxon>eudicotyledons</taxon>
        <taxon>Gunneridae</taxon>
        <taxon>Pentapetalae</taxon>
        <taxon>rosids</taxon>
        <taxon>fabids</taxon>
        <taxon>Cucurbitales</taxon>
        <taxon>Cucurbitaceae</taxon>
        <taxon>Momordiceae</taxon>
        <taxon>Momordica</taxon>
    </lineage>
</organism>
<dbReference type="GO" id="GO:0008083">
    <property type="term" value="F:growth factor activity"/>
    <property type="evidence" value="ECO:0007669"/>
    <property type="project" value="InterPro"/>
</dbReference>
<feature type="compositionally biased region" description="Basic residues" evidence="1">
    <location>
        <begin position="130"/>
        <end position="140"/>
    </location>
</feature>
<dbReference type="KEGG" id="mcha:111022203"/>
<feature type="chain" id="PRO_5026803904" evidence="2">
    <location>
        <begin position="30"/>
        <end position="188"/>
    </location>
</feature>
<feature type="compositionally biased region" description="Acidic residues" evidence="1">
    <location>
        <begin position="88"/>
        <end position="99"/>
    </location>
</feature>
<dbReference type="Proteomes" id="UP000504603">
    <property type="component" value="Unplaced"/>
</dbReference>
<name>A0A6J1DP50_MOMCH</name>
<accession>A0A6J1DP50</accession>
<evidence type="ECO:0000313" key="4">
    <source>
        <dbReference type="RefSeq" id="XP_022155069.1"/>
    </source>
</evidence>
<sequence>MKKKMMIMIKIPLMSLAIWLLFLISVSHALPDNSDKQYLSPAAVKFSESSLEEEETLVGLDAIGLRKMGNGRKRVAVKRMMRKLEIATDDDQREEEQDQESSRIISGLKKKSSLQTSQVKDQEPSTINAKRSRNSNHLKAKSSGSSKARDEETRRLLKAAKEIANLMHKDYKDWAHRKPPINNQEPLH</sequence>
<keyword evidence="2" id="KW-0732">Signal</keyword>
<dbReference type="GeneID" id="111022203"/>
<evidence type="ECO:0000256" key="2">
    <source>
        <dbReference type="SAM" id="SignalP"/>
    </source>
</evidence>
<dbReference type="AlphaFoldDB" id="A0A6J1DP50"/>
<dbReference type="PANTHER" id="PTHR36313:SF7">
    <property type="entry name" value="OS09G0474600 PROTEIN"/>
    <property type="match status" value="1"/>
</dbReference>
<reference evidence="4" key="1">
    <citation type="submission" date="2025-08" db="UniProtKB">
        <authorList>
            <consortium name="RefSeq"/>
        </authorList>
    </citation>
    <scope>IDENTIFICATION</scope>
    <source>
        <strain evidence="4">OHB3-1</strain>
    </source>
</reference>
<dbReference type="PANTHER" id="PTHR36313">
    <property type="entry name" value="ROOT MERISTEM GROWTH FACTOR 2"/>
    <property type="match status" value="1"/>
</dbReference>
<feature type="compositionally biased region" description="Polar residues" evidence="1">
    <location>
        <begin position="113"/>
        <end position="129"/>
    </location>
</feature>
<proteinExistence type="predicted"/>
<protein>
    <submittedName>
        <fullName evidence="4">Uncharacterized protein LOC111022203</fullName>
    </submittedName>
</protein>
<feature type="region of interest" description="Disordered" evidence="1">
    <location>
        <begin position="88"/>
        <end position="156"/>
    </location>
</feature>
<dbReference type="InterPro" id="IPR038804">
    <property type="entry name" value="RGF3"/>
</dbReference>